<protein>
    <submittedName>
        <fullName evidence="3">PIG-L deacetylase family protein</fullName>
        <ecNumber evidence="3">3.5.1.-</ecNumber>
    </submittedName>
</protein>
<dbReference type="SUPFAM" id="SSF102588">
    <property type="entry name" value="LmbE-like"/>
    <property type="match status" value="1"/>
</dbReference>
<dbReference type="GO" id="GO:0016787">
    <property type="term" value="F:hydrolase activity"/>
    <property type="evidence" value="ECO:0007669"/>
    <property type="project" value="UniProtKB-KW"/>
</dbReference>
<dbReference type="RefSeq" id="WP_397406367.1">
    <property type="nucleotide sequence ID" value="NZ_JBIRYI010000013.1"/>
</dbReference>
<proteinExistence type="predicted"/>
<name>A0ABW7XP05_9MICO</name>
<dbReference type="Pfam" id="PF02585">
    <property type="entry name" value="PIG-L"/>
    <property type="match status" value="1"/>
</dbReference>
<comment type="caution">
    <text evidence="3">The sequence shown here is derived from an EMBL/GenBank/DDBJ whole genome shotgun (WGS) entry which is preliminary data.</text>
</comment>
<dbReference type="InterPro" id="IPR003737">
    <property type="entry name" value="GlcNAc_PI_deacetylase-related"/>
</dbReference>
<evidence type="ECO:0000313" key="3">
    <source>
        <dbReference type="EMBL" id="MFI2489266.1"/>
    </source>
</evidence>
<dbReference type="Gene3D" id="3.40.50.10320">
    <property type="entry name" value="LmbE-like"/>
    <property type="match status" value="1"/>
</dbReference>
<gene>
    <name evidence="3" type="ORF">ACH47X_20315</name>
</gene>
<dbReference type="InterPro" id="IPR024078">
    <property type="entry name" value="LmbE-like_dom_sf"/>
</dbReference>
<dbReference type="EC" id="3.5.1.-" evidence="3"/>
<keyword evidence="1" id="KW-0862">Zinc</keyword>
<evidence type="ECO:0000313" key="4">
    <source>
        <dbReference type="Proteomes" id="UP001611580"/>
    </source>
</evidence>
<dbReference type="PANTHER" id="PTHR12993">
    <property type="entry name" value="N-ACETYLGLUCOSAMINYL-PHOSPHATIDYLINOSITOL DE-N-ACETYLASE-RELATED"/>
    <property type="match status" value="1"/>
</dbReference>
<sequence>MGAKDVLDVADAPETRTEPGPGQVRRPPPLPLTRRLLVVCAHPFDATLALGGVIGAFADTGTAVQIVCLTHDPGPDPDTCRRTVLAAELLRAASLLGAREATLLEHRAAQLQWNPPEVLATELRSVAGPVDAVLTIDASAPGSHPDHVRAMRAARRVAARLGCPLYGWVRRTWDTPDPPDGMLAVACDRAKQQAAVACHDAPDPADPVLPLCGSDEDEDFLTVVLPAASPTVLPVPELAARRRRQR</sequence>
<organism evidence="3 4">
    <name type="scientific">Promicromonospora kroppenstedtii</name>
    <dbReference type="NCBI Taxonomy" id="440482"/>
    <lineage>
        <taxon>Bacteria</taxon>
        <taxon>Bacillati</taxon>
        <taxon>Actinomycetota</taxon>
        <taxon>Actinomycetes</taxon>
        <taxon>Micrococcales</taxon>
        <taxon>Promicromonosporaceae</taxon>
        <taxon>Promicromonospora</taxon>
    </lineage>
</organism>
<evidence type="ECO:0000256" key="1">
    <source>
        <dbReference type="ARBA" id="ARBA00022833"/>
    </source>
</evidence>
<keyword evidence="4" id="KW-1185">Reference proteome</keyword>
<accession>A0ABW7XP05</accession>
<evidence type="ECO:0000256" key="2">
    <source>
        <dbReference type="SAM" id="MobiDB-lite"/>
    </source>
</evidence>
<reference evidence="3 4" key="1">
    <citation type="submission" date="2024-10" db="EMBL/GenBank/DDBJ databases">
        <title>The Natural Products Discovery Center: Release of the First 8490 Sequenced Strains for Exploring Actinobacteria Biosynthetic Diversity.</title>
        <authorList>
            <person name="Kalkreuter E."/>
            <person name="Kautsar S.A."/>
            <person name="Yang D."/>
            <person name="Bader C.D."/>
            <person name="Teijaro C.N."/>
            <person name="Fluegel L."/>
            <person name="Davis C.M."/>
            <person name="Simpson J.R."/>
            <person name="Lauterbach L."/>
            <person name="Steele A.D."/>
            <person name="Gui C."/>
            <person name="Meng S."/>
            <person name="Li G."/>
            <person name="Viehrig K."/>
            <person name="Ye F."/>
            <person name="Su P."/>
            <person name="Kiefer A.F."/>
            <person name="Nichols A."/>
            <person name="Cepeda A.J."/>
            <person name="Yan W."/>
            <person name="Fan B."/>
            <person name="Jiang Y."/>
            <person name="Adhikari A."/>
            <person name="Zheng C.-J."/>
            <person name="Schuster L."/>
            <person name="Cowan T.M."/>
            <person name="Smanski M.J."/>
            <person name="Chevrette M.G."/>
            <person name="De Carvalho L.P.S."/>
            <person name="Shen B."/>
        </authorList>
    </citation>
    <scope>NUCLEOTIDE SEQUENCE [LARGE SCALE GENOMIC DNA]</scope>
    <source>
        <strain evidence="3 4">NPDC019481</strain>
    </source>
</reference>
<dbReference type="PANTHER" id="PTHR12993:SF11">
    <property type="entry name" value="N-ACETYLGLUCOSAMINYL-PHOSPHATIDYLINOSITOL DE-N-ACETYLASE"/>
    <property type="match status" value="1"/>
</dbReference>
<keyword evidence="3" id="KW-0378">Hydrolase</keyword>
<dbReference type="EMBL" id="JBIRYI010000013">
    <property type="protein sequence ID" value="MFI2489266.1"/>
    <property type="molecule type" value="Genomic_DNA"/>
</dbReference>
<feature type="region of interest" description="Disordered" evidence="2">
    <location>
        <begin position="1"/>
        <end position="29"/>
    </location>
</feature>
<dbReference type="Proteomes" id="UP001611580">
    <property type="component" value="Unassembled WGS sequence"/>
</dbReference>